<dbReference type="InterPro" id="IPR050794">
    <property type="entry name" value="CPA2_transporter"/>
</dbReference>
<keyword evidence="6 10" id="KW-1133">Transmembrane helix</keyword>
<keyword evidence="4 10" id="KW-0812">Transmembrane</keyword>
<dbReference type="Pfam" id="PF00999">
    <property type="entry name" value="Na_H_Exchanger"/>
    <property type="match status" value="1"/>
</dbReference>
<evidence type="ECO:0000256" key="5">
    <source>
        <dbReference type="ARBA" id="ARBA00022958"/>
    </source>
</evidence>
<feature type="transmembrane region" description="Helical" evidence="10">
    <location>
        <begin position="136"/>
        <end position="154"/>
    </location>
</feature>
<dbReference type="Proteomes" id="UP000091857">
    <property type="component" value="Chromosome 7"/>
</dbReference>
<evidence type="ECO:0000259" key="12">
    <source>
        <dbReference type="Pfam" id="PF23256"/>
    </source>
</evidence>
<dbReference type="AlphaFoldDB" id="A0A2C9VL81"/>
<protein>
    <submittedName>
        <fullName evidence="14">Uncharacterized protein</fullName>
    </submittedName>
</protein>
<dbReference type="EMBL" id="CM004393">
    <property type="protein sequence ID" value="OAY46336.1"/>
    <property type="molecule type" value="Genomic_DNA"/>
</dbReference>
<dbReference type="PANTHER" id="PTHR32468:SF22">
    <property type="entry name" value="CATION_H(+) ANTIPORTER 3-LIKE"/>
    <property type="match status" value="1"/>
</dbReference>
<evidence type="ECO:0000256" key="2">
    <source>
        <dbReference type="ARBA" id="ARBA00022448"/>
    </source>
</evidence>
<dbReference type="GO" id="GO:0015297">
    <property type="term" value="F:antiporter activity"/>
    <property type="evidence" value="ECO:0007669"/>
    <property type="project" value="InterPro"/>
</dbReference>
<dbReference type="OrthoDB" id="1938353at2759"/>
<feature type="domain" description="Cation/H+ exchanger transmembrane" evidence="11">
    <location>
        <begin position="55"/>
        <end position="400"/>
    </location>
</feature>
<comment type="similarity">
    <text evidence="9">Belongs to the monovalent cation:proton antiporter 2 (CPA2) transporter (TC 2.A.37) family. CHX (TC 2.A.37.4) subfamily.</text>
</comment>
<comment type="subcellular location">
    <subcellularLocation>
        <location evidence="1">Membrane</location>
        <topology evidence="1">Multi-pass membrane protein</topology>
    </subcellularLocation>
</comment>
<dbReference type="GO" id="GO:0012505">
    <property type="term" value="C:endomembrane system"/>
    <property type="evidence" value="ECO:0000318"/>
    <property type="project" value="GO_Central"/>
</dbReference>
<evidence type="ECO:0000256" key="9">
    <source>
        <dbReference type="ARBA" id="ARBA00038341"/>
    </source>
</evidence>
<dbReference type="GO" id="GO:0006813">
    <property type="term" value="P:potassium ion transport"/>
    <property type="evidence" value="ECO:0007669"/>
    <property type="project" value="UniProtKB-KW"/>
</dbReference>
<keyword evidence="8 10" id="KW-0472">Membrane</keyword>
<evidence type="ECO:0000256" key="3">
    <source>
        <dbReference type="ARBA" id="ARBA00022538"/>
    </source>
</evidence>
<evidence type="ECO:0000256" key="1">
    <source>
        <dbReference type="ARBA" id="ARBA00004141"/>
    </source>
</evidence>
<feature type="transmembrane region" description="Helical" evidence="10">
    <location>
        <begin position="104"/>
        <end position="124"/>
    </location>
</feature>
<evidence type="ECO:0000313" key="14">
    <source>
        <dbReference type="EMBL" id="OAY46336.1"/>
    </source>
</evidence>
<evidence type="ECO:0000256" key="8">
    <source>
        <dbReference type="ARBA" id="ARBA00023136"/>
    </source>
</evidence>
<feature type="transmembrane region" description="Helical" evidence="10">
    <location>
        <begin position="279"/>
        <end position="304"/>
    </location>
</feature>
<dbReference type="GO" id="GO:0016020">
    <property type="term" value="C:membrane"/>
    <property type="evidence" value="ECO:0007669"/>
    <property type="project" value="UniProtKB-SubCell"/>
</dbReference>
<keyword evidence="5" id="KW-0630">Potassium</keyword>
<feature type="transmembrane region" description="Helical" evidence="10">
    <location>
        <begin position="366"/>
        <end position="385"/>
    </location>
</feature>
<keyword evidence="15" id="KW-1185">Reference proteome</keyword>
<dbReference type="GO" id="GO:0006885">
    <property type="term" value="P:regulation of pH"/>
    <property type="evidence" value="ECO:0000318"/>
    <property type="project" value="GO_Central"/>
</dbReference>
<accession>A0A2C9VL81</accession>
<evidence type="ECO:0000259" key="11">
    <source>
        <dbReference type="Pfam" id="PF00999"/>
    </source>
</evidence>
<comment type="caution">
    <text evidence="14">The sequence shown here is derived from an EMBL/GenBank/DDBJ whole genome shotgun (WGS) entry which is preliminary data.</text>
</comment>
<feature type="domain" description="Cation/H(+) antiporter central" evidence="12">
    <location>
        <begin position="547"/>
        <end position="622"/>
    </location>
</feature>
<feature type="transmembrane region" description="Helical" evidence="10">
    <location>
        <begin position="334"/>
        <end position="354"/>
    </location>
</feature>
<feature type="domain" description="Cation/H(+) antiporter C-terminal" evidence="13">
    <location>
        <begin position="640"/>
        <end position="781"/>
    </location>
</feature>
<evidence type="ECO:0000313" key="15">
    <source>
        <dbReference type="Proteomes" id="UP000091857"/>
    </source>
</evidence>
<evidence type="ECO:0000256" key="6">
    <source>
        <dbReference type="ARBA" id="ARBA00022989"/>
    </source>
</evidence>
<evidence type="ECO:0000256" key="4">
    <source>
        <dbReference type="ARBA" id="ARBA00022692"/>
    </source>
</evidence>
<sequence length="792" mass="88123">MHISQYKSIVNVSAECFDYVSGSSDGIWNVKHGQTILQHPFFRFQLQLIAMYTAAHFFHLFLKRFDFPRLTSDFLAGVLLGPTFMERFFPHASELLFPPVPNQVMASMIKIGYILFTFLAAVRMDISLVKKSGKRIIILGILISAFPYITVRSLTVKFDRDMTEAAKGSRLNNAVLYFSAFTTSEFIDVSALLLQLKITNSRLGHLALATTLVCDVARICYDSTVNSVMSKLIFTTSIRAVVLSFAYLSIFLASTVLVAQRLILWFIRSTPPGKPIKDLYSNFVIAAVLVSSCLGDSAGLNYLMGPLTLGLVVPAGSPLATNLTSKLDTVVSGLLIPLLYIFCASKFNLWVFLAHCNEALNFQMAIIGYAIKLVATASLIIFMMIDFRDAITLALILNFKGPREMGTFYSYTPIEQKDLDSVSGVFLICLLASIVAPVIKMLYDPSKHYIGYKKKCIQYATDDAPLNLLVCAHKQEDAMAATKLLEFSNPTKLSPLVIYGLCLEELLGSDTPYMINHQLGQRRSHSQASRSLPIIDVFNYFMVGNKKGAQVHVYTAVSPIKMMHEDICWLAFDKTCSLIILPFHKKWNSKGKLVSNSNELRKMNINVLERAPCSVGILIDRSRTRGLSSIFSSAMVCRAGVLFIGGADDREALAYALRMAKSPKVQLTVVCCEIPEESYRDKWEETLDIESLTSMRHEMSINGNIRYIEETVTNGSDTVAVVRTMEENYELVIVGRLHETKPEAMSGLSEWAELPELGEIGDQLASAEIENEVAILVVQQQILKASHSSILN</sequence>
<dbReference type="Pfam" id="PF23256">
    <property type="entry name" value="CHX17_2nd"/>
    <property type="match status" value="1"/>
</dbReference>
<gene>
    <name evidence="14" type="ORF">MANES_07G136200v8</name>
</gene>
<dbReference type="Gene3D" id="1.20.1530.20">
    <property type="match status" value="1"/>
</dbReference>
<dbReference type="InterPro" id="IPR057290">
    <property type="entry name" value="CHX17_C"/>
</dbReference>
<proteinExistence type="inferred from homology"/>
<feature type="transmembrane region" description="Helical" evidence="10">
    <location>
        <begin position="174"/>
        <end position="194"/>
    </location>
</feature>
<dbReference type="InterPro" id="IPR006153">
    <property type="entry name" value="Cation/H_exchanger_TM"/>
</dbReference>
<evidence type="ECO:0000259" key="13">
    <source>
        <dbReference type="Pfam" id="PF23259"/>
    </source>
</evidence>
<name>A0A2C9VL81_MANES</name>
<organism evidence="14 15">
    <name type="scientific">Manihot esculenta</name>
    <name type="common">Cassava</name>
    <name type="synonym">Jatropha manihot</name>
    <dbReference type="NCBI Taxonomy" id="3983"/>
    <lineage>
        <taxon>Eukaryota</taxon>
        <taxon>Viridiplantae</taxon>
        <taxon>Streptophyta</taxon>
        <taxon>Embryophyta</taxon>
        <taxon>Tracheophyta</taxon>
        <taxon>Spermatophyta</taxon>
        <taxon>Magnoliopsida</taxon>
        <taxon>eudicotyledons</taxon>
        <taxon>Gunneridae</taxon>
        <taxon>Pentapetalae</taxon>
        <taxon>rosids</taxon>
        <taxon>fabids</taxon>
        <taxon>Malpighiales</taxon>
        <taxon>Euphorbiaceae</taxon>
        <taxon>Crotonoideae</taxon>
        <taxon>Manihoteae</taxon>
        <taxon>Manihot</taxon>
    </lineage>
</organism>
<keyword evidence="3" id="KW-0633">Potassium transport</keyword>
<keyword evidence="2" id="KW-0813">Transport</keyword>
<dbReference type="InterPro" id="IPR038770">
    <property type="entry name" value="Na+/solute_symporter_sf"/>
</dbReference>
<dbReference type="PANTHER" id="PTHR32468">
    <property type="entry name" value="CATION/H + ANTIPORTER"/>
    <property type="match status" value="1"/>
</dbReference>
<reference evidence="15" key="1">
    <citation type="journal article" date="2016" name="Nat. Biotechnol.">
        <title>Sequencing wild and cultivated cassava and related species reveals extensive interspecific hybridization and genetic diversity.</title>
        <authorList>
            <person name="Bredeson J.V."/>
            <person name="Lyons J.B."/>
            <person name="Prochnik S.E."/>
            <person name="Wu G.A."/>
            <person name="Ha C.M."/>
            <person name="Edsinger-Gonzales E."/>
            <person name="Grimwood J."/>
            <person name="Schmutz J."/>
            <person name="Rabbi I.Y."/>
            <person name="Egesi C."/>
            <person name="Nauluvula P."/>
            <person name="Lebot V."/>
            <person name="Ndunguru J."/>
            <person name="Mkamilo G."/>
            <person name="Bart R.S."/>
            <person name="Setter T.L."/>
            <person name="Gleadow R.M."/>
            <person name="Kulakow P."/>
            <person name="Ferguson M.E."/>
            <person name="Rounsley S."/>
            <person name="Rokhsar D.S."/>
        </authorList>
    </citation>
    <scope>NUCLEOTIDE SEQUENCE [LARGE SCALE GENOMIC DNA]</scope>
    <source>
        <strain evidence="15">cv. AM560-2</strain>
    </source>
</reference>
<feature type="transmembrane region" description="Helical" evidence="10">
    <location>
        <begin position="245"/>
        <end position="267"/>
    </location>
</feature>
<evidence type="ECO:0000256" key="10">
    <source>
        <dbReference type="SAM" id="Phobius"/>
    </source>
</evidence>
<dbReference type="Pfam" id="PF23259">
    <property type="entry name" value="CHX17_C"/>
    <property type="match status" value="1"/>
</dbReference>
<dbReference type="Gramene" id="Manes.07G136200.1.v8.1">
    <property type="protein sequence ID" value="Manes.07G136200.1.v8.1.CDS"/>
    <property type="gene ID" value="Manes.07G136200.v8.1"/>
</dbReference>
<feature type="transmembrane region" description="Helical" evidence="10">
    <location>
        <begin position="206"/>
        <end position="225"/>
    </location>
</feature>
<dbReference type="GO" id="GO:0098662">
    <property type="term" value="P:inorganic cation transmembrane transport"/>
    <property type="evidence" value="ECO:0000318"/>
    <property type="project" value="GO_Central"/>
</dbReference>
<dbReference type="InterPro" id="IPR057291">
    <property type="entry name" value="CHX17_2nd"/>
</dbReference>
<evidence type="ECO:0000256" key="7">
    <source>
        <dbReference type="ARBA" id="ARBA00023065"/>
    </source>
</evidence>
<feature type="transmembrane region" description="Helical" evidence="10">
    <location>
        <begin position="44"/>
        <end position="62"/>
    </location>
</feature>
<keyword evidence="7" id="KW-0406">Ion transport</keyword>
<dbReference type="GO" id="GO:1902600">
    <property type="term" value="P:proton transmembrane transport"/>
    <property type="evidence" value="ECO:0007669"/>
    <property type="project" value="InterPro"/>
</dbReference>